<accession>A0A7S7LU89</accession>
<reference evidence="1 2" key="1">
    <citation type="submission" date="2020-05" db="EMBL/GenBank/DDBJ databases">
        <title>Sulfurimonas marisnigri, sp. nov., and Sulfurimonas baltica, sp. nov., manganese oxide reducing chemolithoautotrophs of the class Epsilonproteobacteria isolated from the pelagic redoxclines of the Black and Baltic Seas and emended description of the genus Sulfurimonas.</title>
        <authorList>
            <person name="Henkel J.V."/>
            <person name="Laudan C."/>
            <person name="Werner J."/>
            <person name="Neu T."/>
            <person name="Plewe S."/>
            <person name="Sproer C."/>
            <person name="Bunk B."/>
            <person name="Schulz-Vogt H.N."/>
        </authorList>
    </citation>
    <scope>NUCLEOTIDE SEQUENCE [LARGE SCALE GENOMIC DNA]</scope>
    <source>
        <strain evidence="1 2">GD2</strain>
    </source>
</reference>
<dbReference type="Proteomes" id="UP000593994">
    <property type="component" value="Chromosome"/>
</dbReference>
<dbReference type="AlphaFoldDB" id="A0A7S7LU89"/>
<dbReference type="KEGG" id="sbal:HUE88_07165"/>
<evidence type="ECO:0000313" key="1">
    <source>
        <dbReference type="EMBL" id="QOY50928.1"/>
    </source>
</evidence>
<name>A0A7S7LU89_9BACT</name>
<protein>
    <submittedName>
        <fullName evidence="1">DUF2958 domain-containing protein</fullName>
    </submittedName>
</protein>
<dbReference type="EMBL" id="CP054492">
    <property type="protein sequence ID" value="QOY50928.1"/>
    <property type="molecule type" value="Genomic_DNA"/>
</dbReference>
<evidence type="ECO:0000313" key="2">
    <source>
        <dbReference type="Proteomes" id="UP000593994"/>
    </source>
</evidence>
<dbReference type="Pfam" id="PF11171">
    <property type="entry name" value="DUF2958"/>
    <property type="match status" value="1"/>
</dbReference>
<keyword evidence="2" id="KW-1185">Reference proteome</keyword>
<dbReference type="InterPro" id="IPR021341">
    <property type="entry name" value="DUF2958"/>
</dbReference>
<gene>
    <name evidence="1" type="ORF">HUE88_07165</name>
</gene>
<organism evidence="1 2">
    <name type="scientific">Candidatus Sulfurimonas baltica</name>
    <dbReference type="NCBI Taxonomy" id="2740404"/>
    <lineage>
        <taxon>Bacteria</taxon>
        <taxon>Pseudomonadati</taxon>
        <taxon>Campylobacterota</taxon>
        <taxon>Epsilonproteobacteria</taxon>
        <taxon>Campylobacterales</taxon>
        <taxon>Sulfurimonadaceae</taxon>
        <taxon>Sulfurimonas</taxon>
    </lineage>
</organism>
<proteinExistence type="predicted"/>
<sequence length="109" mass="12644">MIILRKVTKLQTLIPPKLLQTLPNIYDTENTKDPTCHIKLFTPDSNWTWYITEVSKEDFTCFGYVVGHESELGYFNLKELESIRGPLGLPIERDIHFTPTPLSEVKKLH</sequence>